<gene>
    <name evidence="1" type="ORF">B0J12DRAFT_706060</name>
</gene>
<protein>
    <submittedName>
        <fullName evidence="1">Uncharacterized protein</fullName>
    </submittedName>
</protein>
<dbReference type="Proteomes" id="UP000774617">
    <property type="component" value="Unassembled WGS sequence"/>
</dbReference>
<proteinExistence type="predicted"/>
<keyword evidence="2" id="KW-1185">Reference proteome</keyword>
<evidence type="ECO:0000313" key="2">
    <source>
        <dbReference type="Proteomes" id="UP000774617"/>
    </source>
</evidence>
<comment type="caution">
    <text evidence="1">The sequence shown here is derived from an EMBL/GenBank/DDBJ whole genome shotgun (WGS) entry which is preliminary data.</text>
</comment>
<evidence type="ECO:0000313" key="1">
    <source>
        <dbReference type="EMBL" id="KAH7010940.1"/>
    </source>
</evidence>
<reference evidence="1 2" key="1">
    <citation type="journal article" date="2021" name="Nat. Commun.">
        <title>Genetic determinants of endophytism in the Arabidopsis root mycobiome.</title>
        <authorList>
            <person name="Mesny F."/>
            <person name="Miyauchi S."/>
            <person name="Thiergart T."/>
            <person name="Pickel B."/>
            <person name="Atanasova L."/>
            <person name="Karlsson M."/>
            <person name="Huettel B."/>
            <person name="Barry K.W."/>
            <person name="Haridas S."/>
            <person name="Chen C."/>
            <person name="Bauer D."/>
            <person name="Andreopoulos W."/>
            <person name="Pangilinan J."/>
            <person name="LaButti K."/>
            <person name="Riley R."/>
            <person name="Lipzen A."/>
            <person name="Clum A."/>
            <person name="Drula E."/>
            <person name="Henrissat B."/>
            <person name="Kohler A."/>
            <person name="Grigoriev I.V."/>
            <person name="Martin F.M."/>
            <person name="Hacquard S."/>
        </authorList>
    </citation>
    <scope>NUCLEOTIDE SEQUENCE [LARGE SCALE GENOMIC DNA]</scope>
    <source>
        <strain evidence="1 2">MPI-SDFR-AT-0080</strain>
    </source>
</reference>
<sequence>MSQTLLLDQLLPADSVTLGRLVLSVRYPEQDFYEANDAPVTCGETAISTQRAERFTHAASTTKGGGAHAFLTSLLSGARNAHDSTHVELSAALCVTRQLADSAAFFRRLVERGDAQAWLERAAGRRQPVFLVTGIKTVTDATVSAEQATRADARADLQLPGTLAAAAATAGGGLPLLAGDALDLKAGASVSRSAEERTAFAAPGERVFAVQYRRIRFRWFHDLQLEQARLEEGVRWKVFLGMRRGEAEGGVVEASTTTVCEDQLTAEGPFQQFVLDNEQFLYPGELGAA</sequence>
<name>A0ABQ8FT22_9PEZI</name>
<organism evidence="1 2">
    <name type="scientific">Macrophomina phaseolina</name>
    <dbReference type="NCBI Taxonomy" id="35725"/>
    <lineage>
        <taxon>Eukaryota</taxon>
        <taxon>Fungi</taxon>
        <taxon>Dikarya</taxon>
        <taxon>Ascomycota</taxon>
        <taxon>Pezizomycotina</taxon>
        <taxon>Dothideomycetes</taxon>
        <taxon>Dothideomycetes incertae sedis</taxon>
        <taxon>Botryosphaeriales</taxon>
        <taxon>Botryosphaeriaceae</taxon>
        <taxon>Macrophomina</taxon>
    </lineage>
</organism>
<dbReference type="EMBL" id="JAGTJR010000100">
    <property type="protein sequence ID" value="KAH7010940.1"/>
    <property type="molecule type" value="Genomic_DNA"/>
</dbReference>
<accession>A0ABQ8FT22</accession>